<accession>A0A269XM27</accession>
<evidence type="ECO:0000313" key="4">
    <source>
        <dbReference type="Proteomes" id="UP000216802"/>
    </source>
</evidence>
<reference evidence="3 4" key="1">
    <citation type="submission" date="2017-04" db="EMBL/GenBank/DDBJ databases">
        <title>Kefir bacterial isolates.</title>
        <authorList>
            <person name="Kim Y."/>
            <person name="Blasche S."/>
            <person name="Patil K.R."/>
        </authorList>
    </citation>
    <scope>NUCLEOTIDE SEQUENCE [LARGE SCALE GENOMIC DNA]</scope>
    <source>
        <strain evidence="3 4">OG2</strain>
    </source>
</reference>
<evidence type="ECO:0000313" key="3">
    <source>
        <dbReference type="EMBL" id="PAK74427.1"/>
    </source>
</evidence>
<keyword evidence="2" id="KW-0560">Oxidoreductase</keyword>
<dbReference type="CDD" id="cd05233">
    <property type="entry name" value="SDR_c"/>
    <property type="match status" value="1"/>
</dbReference>
<comment type="caution">
    <text evidence="3">The sequence shown here is derived from an EMBL/GenBank/DDBJ whole genome shotgun (WGS) entry which is preliminary data.</text>
</comment>
<dbReference type="Proteomes" id="UP000216802">
    <property type="component" value="Unassembled WGS sequence"/>
</dbReference>
<evidence type="ECO:0000256" key="1">
    <source>
        <dbReference type="ARBA" id="ARBA00006484"/>
    </source>
</evidence>
<dbReference type="PANTHER" id="PTHR43669">
    <property type="entry name" value="5-KETO-D-GLUCONATE 5-REDUCTASE"/>
    <property type="match status" value="1"/>
</dbReference>
<gene>
    <name evidence="3" type="ORF">B8W98_12160</name>
</gene>
<dbReference type="PANTHER" id="PTHR43669:SF14">
    <property type="entry name" value="OXIDOREDUCTASE"/>
    <property type="match status" value="1"/>
</dbReference>
<sequence>MKRLENKIAVVTGASTGIGRGSAMVLASEGAHVLALDISDELDNTVQEINDAGGQATAYKVDISDDQQVQQFADEAKEKYSRIDVIFNNAGVDNGAGRIHEYPVEVFDKIMAVDMRGTF</sequence>
<dbReference type="Gene3D" id="3.40.50.720">
    <property type="entry name" value="NAD(P)-binding Rossmann-like Domain"/>
    <property type="match status" value="1"/>
</dbReference>
<evidence type="ECO:0000256" key="2">
    <source>
        <dbReference type="ARBA" id="ARBA00023002"/>
    </source>
</evidence>
<dbReference type="InterPro" id="IPR002347">
    <property type="entry name" value="SDR_fam"/>
</dbReference>
<dbReference type="GO" id="GO:0016491">
    <property type="term" value="F:oxidoreductase activity"/>
    <property type="evidence" value="ECO:0007669"/>
    <property type="project" value="UniProtKB-KW"/>
</dbReference>
<proteinExistence type="inferred from homology"/>
<dbReference type="RefSeq" id="WP_143443255.1">
    <property type="nucleotide sequence ID" value="NZ_NCXI01000248.1"/>
</dbReference>
<dbReference type="AlphaFoldDB" id="A0A269XM27"/>
<protein>
    <submittedName>
        <fullName evidence="3">Short-chain dehydrogenase</fullName>
    </submittedName>
</protein>
<organism evidence="3 4">
    <name type="scientific">Lentilactobacillus parakefiri</name>
    <dbReference type="NCBI Taxonomy" id="152332"/>
    <lineage>
        <taxon>Bacteria</taxon>
        <taxon>Bacillati</taxon>
        <taxon>Bacillota</taxon>
        <taxon>Bacilli</taxon>
        <taxon>Lactobacillales</taxon>
        <taxon>Lactobacillaceae</taxon>
        <taxon>Lentilactobacillus</taxon>
    </lineage>
</organism>
<name>A0A269XM27_9LACO</name>
<dbReference type="InterPro" id="IPR036291">
    <property type="entry name" value="NAD(P)-bd_dom_sf"/>
</dbReference>
<dbReference type="SUPFAM" id="SSF51735">
    <property type="entry name" value="NAD(P)-binding Rossmann-fold domains"/>
    <property type="match status" value="1"/>
</dbReference>
<comment type="similarity">
    <text evidence="1">Belongs to the short-chain dehydrogenases/reductases (SDR) family.</text>
</comment>
<feature type="non-terminal residue" evidence="3">
    <location>
        <position position="119"/>
    </location>
</feature>
<dbReference type="PRINTS" id="PR00081">
    <property type="entry name" value="GDHRDH"/>
</dbReference>
<dbReference type="EMBL" id="NCXI01000248">
    <property type="protein sequence ID" value="PAK74427.1"/>
    <property type="molecule type" value="Genomic_DNA"/>
</dbReference>
<dbReference type="Pfam" id="PF00106">
    <property type="entry name" value="adh_short"/>
    <property type="match status" value="1"/>
</dbReference>